<organism evidence="1 2">
    <name type="scientific">Paramecium primaurelia</name>
    <dbReference type="NCBI Taxonomy" id="5886"/>
    <lineage>
        <taxon>Eukaryota</taxon>
        <taxon>Sar</taxon>
        <taxon>Alveolata</taxon>
        <taxon>Ciliophora</taxon>
        <taxon>Intramacronucleata</taxon>
        <taxon>Oligohymenophorea</taxon>
        <taxon>Peniculida</taxon>
        <taxon>Parameciidae</taxon>
        <taxon>Paramecium</taxon>
    </lineage>
</organism>
<accession>A0A8S1NGS1</accession>
<protein>
    <submittedName>
        <fullName evidence="1">Uncharacterized protein</fullName>
    </submittedName>
</protein>
<proteinExistence type="predicted"/>
<reference evidence="1" key="1">
    <citation type="submission" date="2021-01" db="EMBL/GenBank/DDBJ databases">
        <authorList>
            <consortium name="Genoscope - CEA"/>
            <person name="William W."/>
        </authorList>
    </citation>
    <scope>NUCLEOTIDE SEQUENCE</scope>
</reference>
<dbReference type="EMBL" id="CAJJDM010000093">
    <property type="protein sequence ID" value="CAD8092307.1"/>
    <property type="molecule type" value="Genomic_DNA"/>
</dbReference>
<dbReference type="AlphaFoldDB" id="A0A8S1NGS1"/>
<sequence>MSESSNFFVGKYNFSRRVINHRVPIDFNHGITQNPFDFVWRSSFRNLLVSNLIRNMSMWYCGAAFVIGIAINEFQNYRRQGHAFTTPKTQPYLNYVTNSRNKDANLGRWNGNFACWENEPLCGRDFE</sequence>
<keyword evidence="2" id="KW-1185">Reference proteome</keyword>
<evidence type="ECO:0000313" key="1">
    <source>
        <dbReference type="EMBL" id="CAD8092307.1"/>
    </source>
</evidence>
<dbReference type="Proteomes" id="UP000688137">
    <property type="component" value="Unassembled WGS sequence"/>
</dbReference>
<comment type="caution">
    <text evidence="1">The sequence shown here is derived from an EMBL/GenBank/DDBJ whole genome shotgun (WGS) entry which is preliminary data.</text>
</comment>
<gene>
    <name evidence="1" type="ORF">PPRIM_AZ9-3.1.T0900105</name>
</gene>
<name>A0A8S1NGS1_PARPR</name>
<dbReference type="OMA" id="DHRQPYD"/>
<evidence type="ECO:0000313" key="2">
    <source>
        <dbReference type="Proteomes" id="UP000688137"/>
    </source>
</evidence>